<comment type="caution">
    <text evidence="2">The sequence shown here is derived from an EMBL/GenBank/DDBJ whole genome shotgun (WGS) entry which is preliminary data.</text>
</comment>
<organism evidence="2 3">
    <name type="scientific">Candidatus Woykebacteria bacterium RBG_13_40_15</name>
    <dbReference type="NCBI Taxonomy" id="1802593"/>
    <lineage>
        <taxon>Bacteria</taxon>
        <taxon>Candidatus Woykeibacteriota</taxon>
    </lineage>
</organism>
<sequence length="211" mass="24019">MDGEIEGPSPEEMGLKQEDLKTERSNGLNVHEKQIDVEVLKGVHEKCTREYDDKYRSGLFGVNVELEEREIAEVENLIGRAHATLDRFIRDEPLYGKFESLVQRMRDSLGTFGEEGRLIEDPSATDISKAFTDKMVPALKVPSRIYNLYLWSNKVSNVQETLQRYQSSLAEGTTAKFFGRNVKDLYRLIKESGNETTSDETLEASSKEETT</sequence>
<proteinExistence type="predicted"/>
<dbReference type="AlphaFoldDB" id="A0A1G1W692"/>
<evidence type="ECO:0000313" key="2">
    <source>
        <dbReference type="EMBL" id="OGY23141.1"/>
    </source>
</evidence>
<dbReference type="EMBL" id="MHCP01000028">
    <property type="protein sequence ID" value="OGY23141.1"/>
    <property type="molecule type" value="Genomic_DNA"/>
</dbReference>
<name>A0A1G1W692_9BACT</name>
<feature type="compositionally biased region" description="Basic and acidic residues" evidence="1">
    <location>
        <begin position="13"/>
        <end position="28"/>
    </location>
</feature>
<dbReference type="Proteomes" id="UP000176631">
    <property type="component" value="Unassembled WGS sequence"/>
</dbReference>
<reference evidence="2 3" key="1">
    <citation type="journal article" date="2016" name="Nat. Commun.">
        <title>Thousands of microbial genomes shed light on interconnected biogeochemical processes in an aquifer system.</title>
        <authorList>
            <person name="Anantharaman K."/>
            <person name="Brown C.T."/>
            <person name="Hug L.A."/>
            <person name="Sharon I."/>
            <person name="Castelle C.J."/>
            <person name="Probst A.J."/>
            <person name="Thomas B.C."/>
            <person name="Singh A."/>
            <person name="Wilkins M.J."/>
            <person name="Karaoz U."/>
            <person name="Brodie E.L."/>
            <person name="Williams K.H."/>
            <person name="Hubbard S.S."/>
            <person name="Banfield J.F."/>
        </authorList>
    </citation>
    <scope>NUCLEOTIDE SEQUENCE [LARGE SCALE GENOMIC DNA]</scope>
</reference>
<evidence type="ECO:0000256" key="1">
    <source>
        <dbReference type="SAM" id="MobiDB-lite"/>
    </source>
</evidence>
<protein>
    <submittedName>
        <fullName evidence="2">Uncharacterized protein</fullName>
    </submittedName>
</protein>
<evidence type="ECO:0000313" key="3">
    <source>
        <dbReference type="Proteomes" id="UP000176631"/>
    </source>
</evidence>
<feature type="region of interest" description="Disordered" evidence="1">
    <location>
        <begin position="1"/>
        <end position="28"/>
    </location>
</feature>
<gene>
    <name evidence="2" type="ORF">A2172_02055</name>
</gene>
<accession>A0A1G1W692</accession>